<keyword evidence="3" id="KW-0645">Protease</keyword>
<sequence>MLDKATDRLVNKLIKKRVIKEEEYELYQFGIETAFLKGLHLLSYFILGLLLGRIMELIIFLAVFIPLREYSGGYHASTKLRCYIVSCMTVLSMLVILRLFPRDLYGISIYLAMFSGALLFLLIPVETKNKPLDDSEKIYYKSKAGFIIVLLLVLSLFLSMMKQMSYSLILALGLFYELIAAIAGKLMMIAEKPDGNN</sequence>
<evidence type="ECO:0000256" key="1">
    <source>
        <dbReference type="ARBA" id="ARBA00022475"/>
    </source>
</evidence>
<proteinExistence type="predicted"/>
<evidence type="ECO:0000256" key="6">
    <source>
        <dbReference type="ARBA" id="ARBA00022989"/>
    </source>
</evidence>
<evidence type="ECO:0000313" key="9">
    <source>
        <dbReference type="EMBL" id="SHO50309.1"/>
    </source>
</evidence>
<evidence type="ECO:0000256" key="5">
    <source>
        <dbReference type="ARBA" id="ARBA00022801"/>
    </source>
</evidence>
<dbReference type="GO" id="GO:0006508">
    <property type="term" value="P:proteolysis"/>
    <property type="evidence" value="ECO:0007669"/>
    <property type="project" value="UniProtKB-KW"/>
</dbReference>
<keyword evidence="6 8" id="KW-1133">Transmembrane helix</keyword>
<evidence type="ECO:0000256" key="3">
    <source>
        <dbReference type="ARBA" id="ARBA00022670"/>
    </source>
</evidence>
<feature type="transmembrane region" description="Helical" evidence="8">
    <location>
        <begin position="44"/>
        <end position="68"/>
    </location>
</feature>
<keyword evidence="2" id="KW-0673">Quorum sensing</keyword>
<organism evidence="9 10">
    <name type="scientific">Anaerocolumna xylanovorans DSM 12503</name>
    <dbReference type="NCBI Taxonomy" id="1121345"/>
    <lineage>
        <taxon>Bacteria</taxon>
        <taxon>Bacillati</taxon>
        <taxon>Bacillota</taxon>
        <taxon>Clostridia</taxon>
        <taxon>Lachnospirales</taxon>
        <taxon>Lachnospiraceae</taxon>
        <taxon>Anaerocolumna</taxon>
    </lineage>
</organism>
<dbReference type="STRING" id="1121345.SAMN02745217_02696"/>
<dbReference type="InterPro" id="IPR006741">
    <property type="entry name" value="AgrB"/>
</dbReference>
<feature type="transmembrane region" description="Helical" evidence="8">
    <location>
        <begin position="167"/>
        <end position="188"/>
    </location>
</feature>
<gene>
    <name evidence="9" type="ORF">SAMN02745217_02696</name>
</gene>
<dbReference type="EMBL" id="FRFD01000007">
    <property type="protein sequence ID" value="SHO50309.1"/>
    <property type="molecule type" value="Genomic_DNA"/>
</dbReference>
<feature type="transmembrane region" description="Helical" evidence="8">
    <location>
        <begin position="105"/>
        <end position="123"/>
    </location>
</feature>
<keyword evidence="4 8" id="KW-0812">Transmembrane</keyword>
<evidence type="ECO:0000256" key="4">
    <source>
        <dbReference type="ARBA" id="ARBA00022692"/>
    </source>
</evidence>
<evidence type="ECO:0000313" key="10">
    <source>
        <dbReference type="Proteomes" id="UP000184612"/>
    </source>
</evidence>
<dbReference type="AlphaFoldDB" id="A0A1M7YCJ6"/>
<keyword evidence="10" id="KW-1185">Reference proteome</keyword>
<evidence type="ECO:0000256" key="8">
    <source>
        <dbReference type="SAM" id="Phobius"/>
    </source>
</evidence>
<keyword evidence="7 8" id="KW-0472">Membrane</keyword>
<dbReference type="GO" id="GO:0008233">
    <property type="term" value="F:peptidase activity"/>
    <property type="evidence" value="ECO:0007669"/>
    <property type="project" value="UniProtKB-KW"/>
</dbReference>
<keyword evidence="1" id="KW-1003">Cell membrane</keyword>
<dbReference type="Pfam" id="PF04647">
    <property type="entry name" value="AgrB"/>
    <property type="match status" value="1"/>
</dbReference>
<evidence type="ECO:0000256" key="2">
    <source>
        <dbReference type="ARBA" id="ARBA00022654"/>
    </source>
</evidence>
<accession>A0A1M7YCJ6</accession>
<name>A0A1M7YCJ6_9FIRM</name>
<feature type="transmembrane region" description="Helical" evidence="8">
    <location>
        <begin position="144"/>
        <end position="161"/>
    </location>
</feature>
<protein>
    <submittedName>
        <fullName evidence="9">Accessory gene regulator B</fullName>
    </submittedName>
</protein>
<dbReference type="Proteomes" id="UP000184612">
    <property type="component" value="Unassembled WGS sequence"/>
</dbReference>
<evidence type="ECO:0000256" key="7">
    <source>
        <dbReference type="ARBA" id="ARBA00023136"/>
    </source>
</evidence>
<feature type="transmembrane region" description="Helical" evidence="8">
    <location>
        <begin position="80"/>
        <end position="99"/>
    </location>
</feature>
<dbReference type="RefSeq" id="WP_073589365.1">
    <property type="nucleotide sequence ID" value="NZ_FRFD01000007.1"/>
</dbReference>
<keyword evidence="5" id="KW-0378">Hydrolase</keyword>
<reference evidence="9 10" key="1">
    <citation type="submission" date="2016-12" db="EMBL/GenBank/DDBJ databases">
        <authorList>
            <person name="Song W.-J."/>
            <person name="Kurnit D.M."/>
        </authorList>
    </citation>
    <scope>NUCLEOTIDE SEQUENCE [LARGE SCALE GENOMIC DNA]</scope>
    <source>
        <strain evidence="9 10">DSM 12503</strain>
    </source>
</reference>
<dbReference type="SMART" id="SM00793">
    <property type="entry name" value="AgrB"/>
    <property type="match status" value="1"/>
</dbReference>
<dbReference type="GO" id="GO:0009372">
    <property type="term" value="P:quorum sensing"/>
    <property type="evidence" value="ECO:0007669"/>
    <property type="project" value="UniProtKB-KW"/>
</dbReference>
<dbReference type="GO" id="GO:0016020">
    <property type="term" value="C:membrane"/>
    <property type="evidence" value="ECO:0007669"/>
    <property type="project" value="InterPro"/>
</dbReference>